<dbReference type="InterPro" id="IPR036875">
    <property type="entry name" value="Znf_CCHC_sf"/>
</dbReference>
<organism evidence="2 3">
    <name type="scientific">Mytilus galloprovincialis</name>
    <name type="common">Mediterranean mussel</name>
    <dbReference type="NCBI Taxonomy" id="29158"/>
    <lineage>
        <taxon>Eukaryota</taxon>
        <taxon>Metazoa</taxon>
        <taxon>Spiralia</taxon>
        <taxon>Lophotrochozoa</taxon>
        <taxon>Mollusca</taxon>
        <taxon>Bivalvia</taxon>
        <taxon>Autobranchia</taxon>
        <taxon>Pteriomorphia</taxon>
        <taxon>Mytilida</taxon>
        <taxon>Mytiloidea</taxon>
        <taxon>Mytilidae</taxon>
        <taxon>Mytilinae</taxon>
        <taxon>Mytilus</taxon>
    </lineage>
</organism>
<protein>
    <recommendedName>
        <fullName evidence="4">CCHC-type domain-containing protein</fullName>
    </recommendedName>
</protein>
<accession>A0A8B6CYE9</accession>
<dbReference type="Gene3D" id="4.10.60.10">
    <property type="entry name" value="Zinc finger, CCHC-type"/>
    <property type="match status" value="1"/>
</dbReference>
<dbReference type="Proteomes" id="UP000596742">
    <property type="component" value="Unassembled WGS sequence"/>
</dbReference>
<dbReference type="GO" id="GO:0008270">
    <property type="term" value="F:zinc ion binding"/>
    <property type="evidence" value="ECO:0007669"/>
    <property type="project" value="InterPro"/>
</dbReference>
<gene>
    <name evidence="2" type="ORF">MGAL_10B030076</name>
</gene>
<sequence length="126" mass="14388">MTNAMLLTEIMSRQIKNPGNHVRFNPEDVLSLFSRQLDTADRPNPYYRNSVEEKATPDPFLRPSAAYTEDSSRSSSTAGGKNVYTSSEYFGGKKGATQWNYCNEKGHWAYQCPRQVGRFPQEKKQQ</sequence>
<reference evidence="2" key="1">
    <citation type="submission" date="2018-11" db="EMBL/GenBank/DDBJ databases">
        <authorList>
            <person name="Alioto T."/>
            <person name="Alioto T."/>
        </authorList>
    </citation>
    <scope>NUCLEOTIDE SEQUENCE</scope>
</reference>
<evidence type="ECO:0000313" key="2">
    <source>
        <dbReference type="EMBL" id="VDI12443.1"/>
    </source>
</evidence>
<dbReference type="SUPFAM" id="SSF57756">
    <property type="entry name" value="Retrovirus zinc finger-like domains"/>
    <property type="match status" value="1"/>
</dbReference>
<keyword evidence="3" id="KW-1185">Reference proteome</keyword>
<dbReference type="AlphaFoldDB" id="A0A8B6CYE9"/>
<feature type="region of interest" description="Disordered" evidence="1">
    <location>
        <begin position="41"/>
        <end position="92"/>
    </location>
</feature>
<comment type="caution">
    <text evidence="2">The sequence shown here is derived from an EMBL/GenBank/DDBJ whole genome shotgun (WGS) entry which is preliminary data.</text>
</comment>
<dbReference type="EMBL" id="UYJE01002629">
    <property type="protein sequence ID" value="VDI12443.1"/>
    <property type="molecule type" value="Genomic_DNA"/>
</dbReference>
<dbReference type="OrthoDB" id="10545111at2759"/>
<dbReference type="GO" id="GO:0003676">
    <property type="term" value="F:nucleic acid binding"/>
    <property type="evidence" value="ECO:0007669"/>
    <property type="project" value="InterPro"/>
</dbReference>
<feature type="compositionally biased region" description="Polar residues" evidence="1">
    <location>
        <begin position="73"/>
        <end position="88"/>
    </location>
</feature>
<name>A0A8B6CYE9_MYTGA</name>
<proteinExistence type="predicted"/>
<evidence type="ECO:0000313" key="3">
    <source>
        <dbReference type="Proteomes" id="UP000596742"/>
    </source>
</evidence>
<evidence type="ECO:0000256" key="1">
    <source>
        <dbReference type="SAM" id="MobiDB-lite"/>
    </source>
</evidence>
<evidence type="ECO:0008006" key="4">
    <source>
        <dbReference type="Google" id="ProtNLM"/>
    </source>
</evidence>